<accession>A0A163XU19</accession>
<dbReference type="AlphaFoldDB" id="A0A163XU19"/>
<gene>
    <name evidence="1" type="ORF">AV926_12145</name>
</gene>
<reference evidence="1 2" key="1">
    <citation type="submission" date="2016-01" db="EMBL/GenBank/DDBJ databases">
        <title>Whole genome sequencing of Myroides marinus L41.</title>
        <authorList>
            <person name="Hong K.W."/>
        </authorList>
    </citation>
    <scope>NUCLEOTIDE SEQUENCE [LARGE SCALE GENOMIC DNA]</scope>
    <source>
        <strain evidence="1 2">L41</strain>
    </source>
</reference>
<dbReference type="RefSeq" id="WP_038986744.1">
    <property type="nucleotide sequence ID" value="NZ_JACAJP010000043.1"/>
</dbReference>
<keyword evidence="2" id="KW-1185">Reference proteome</keyword>
<evidence type="ECO:0000313" key="1">
    <source>
        <dbReference type="EMBL" id="KZE78441.1"/>
    </source>
</evidence>
<dbReference type="Proteomes" id="UP000076630">
    <property type="component" value="Unassembled WGS sequence"/>
</dbReference>
<sequence length="72" mass="8817">MCRKNNIPDTRDAEYHMEENIIVELKRPSVTIGKDQFRQIDDYLDFIIQQDQFNSQMRKWKFYVISNKVDIF</sequence>
<evidence type="ECO:0000313" key="2">
    <source>
        <dbReference type="Proteomes" id="UP000076630"/>
    </source>
</evidence>
<dbReference type="EMBL" id="LQNU01000064">
    <property type="protein sequence ID" value="KZE78441.1"/>
    <property type="molecule type" value="Genomic_DNA"/>
</dbReference>
<proteinExistence type="predicted"/>
<evidence type="ECO:0008006" key="3">
    <source>
        <dbReference type="Google" id="ProtNLM"/>
    </source>
</evidence>
<name>A0A163XU19_9FLAO</name>
<protein>
    <recommendedName>
        <fullName evidence="3">Type I restriction enzyme R protein N terminus (HSDR_N)</fullName>
    </recommendedName>
</protein>
<organism evidence="1 2">
    <name type="scientific">Myroides marinus</name>
    <dbReference type="NCBI Taxonomy" id="703342"/>
    <lineage>
        <taxon>Bacteria</taxon>
        <taxon>Pseudomonadati</taxon>
        <taxon>Bacteroidota</taxon>
        <taxon>Flavobacteriia</taxon>
        <taxon>Flavobacteriales</taxon>
        <taxon>Flavobacteriaceae</taxon>
        <taxon>Myroides</taxon>
    </lineage>
</organism>
<comment type="caution">
    <text evidence="1">The sequence shown here is derived from an EMBL/GenBank/DDBJ whole genome shotgun (WGS) entry which is preliminary data.</text>
</comment>
<dbReference type="OrthoDB" id="8765545at2"/>